<keyword evidence="3" id="KW-1185">Reference proteome</keyword>
<keyword evidence="1" id="KW-1133">Transmembrane helix</keyword>
<protein>
    <recommendedName>
        <fullName evidence="4">Integral membrane protein</fullName>
    </recommendedName>
</protein>
<keyword evidence="1" id="KW-0812">Transmembrane</keyword>
<organism evidence="2 3">
    <name type="scientific">Actinomadura meridiana</name>
    <dbReference type="NCBI Taxonomy" id="559626"/>
    <lineage>
        <taxon>Bacteria</taxon>
        <taxon>Bacillati</taxon>
        <taxon>Actinomycetota</taxon>
        <taxon>Actinomycetes</taxon>
        <taxon>Streptosporangiales</taxon>
        <taxon>Thermomonosporaceae</taxon>
        <taxon>Actinomadura</taxon>
    </lineage>
</organism>
<keyword evidence="1" id="KW-0472">Membrane</keyword>
<feature type="transmembrane region" description="Helical" evidence="1">
    <location>
        <begin position="35"/>
        <end position="58"/>
    </location>
</feature>
<gene>
    <name evidence="2" type="ORF">GCM10022254_68430</name>
</gene>
<proteinExistence type="predicted"/>
<comment type="caution">
    <text evidence="2">The sequence shown here is derived from an EMBL/GenBank/DDBJ whole genome shotgun (WGS) entry which is preliminary data.</text>
</comment>
<dbReference type="Proteomes" id="UP001501710">
    <property type="component" value="Unassembled WGS sequence"/>
</dbReference>
<sequence length="129" mass="13459">MWIQFARHVTFAVLAGVVGLTAVQDAGGVPAPFMPFLVAGVTAFVNSVILAAATAAALGGRHPVLAWRGALAVWWVGIAGTLVALVLALVDESEGETPLAALFAVPFLVMAKPPRWMRPERGSPRLPPP</sequence>
<evidence type="ECO:0000313" key="2">
    <source>
        <dbReference type="EMBL" id="GAA4241064.1"/>
    </source>
</evidence>
<feature type="transmembrane region" description="Helical" evidence="1">
    <location>
        <begin position="70"/>
        <end position="89"/>
    </location>
</feature>
<evidence type="ECO:0000313" key="3">
    <source>
        <dbReference type="Proteomes" id="UP001501710"/>
    </source>
</evidence>
<reference evidence="3" key="1">
    <citation type="journal article" date="2019" name="Int. J. Syst. Evol. Microbiol.">
        <title>The Global Catalogue of Microorganisms (GCM) 10K type strain sequencing project: providing services to taxonomists for standard genome sequencing and annotation.</title>
        <authorList>
            <consortium name="The Broad Institute Genomics Platform"/>
            <consortium name="The Broad Institute Genome Sequencing Center for Infectious Disease"/>
            <person name="Wu L."/>
            <person name="Ma J."/>
        </authorList>
    </citation>
    <scope>NUCLEOTIDE SEQUENCE [LARGE SCALE GENOMIC DNA]</scope>
    <source>
        <strain evidence="3">JCM 17440</strain>
    </source>
</reference>
<accession>A0ABP8CMB4</accession>
<dbReference type="EMBL" id="BAABAS010000026">
    <property type="protein sequence ID" value="GAA4241064.1"/>
    <property type="molecule type" value="Genomic_DNA"/>
</dbReference>
<evidence type="ECO:0000256" key="1">
    <source>
        <dbReference type="SAM" id="Phobius"/>
    </source>
</evidence>
<evidence type="ECO:0008006" key="4">
    <source>
        <dbReference type="Google" id="ProtNLM"/>
    </source>
</evidence>
<name>A0ABP8CMB4_9ACTN</name>